<dbReference type="GeneID" id="69030342"/>
<organism evidence="2 3">
    <name type="scientific">Ajellomyces dermatitidis (strain ER-3 / ATCC MYA-2586)</name>
    <name type="common">Blastomyces dermatitidis</name>
    <dbReference type="NCBI Taxonomy" id="559297"/>
    <lineage>
        <taxon>Eukaryota</taxon>
        <taxon>Fungi</taxon>
        <taxon>Dikarya</taxon>
        <taxon>Ascomycota</taxon>
        <taxon>Pezizomycotina</taxon>
        <taxon>Eurotiomycetes</taxon>
        <taxon>Eurotiomycetidae</taxon>
        <taxon>Onygenales</taxon>
        <taxon>Ajellomycetaceae</taxon>
        <taxon>Blastomyces</taxon>
    </lineage>
</organism>
<evidence type="ECO:0000256" key="1">
    <source>
        <dbReference type="SAM" id="MobiDB-lite"/>
    </source>
</evidence>
<dbReference type="RefSeq" id="XP_045273295.1">
    <property type="nucleotide sequence ID" value="XM_045424619.1"/>
</dbReference>
<protein>
    <submittedName>
        <fullName evidence="2">Uncharacterized protein</fullName>
    </submittedName>
</protein>
<evidence type="ECO:0000313" key="2">
    <source>
        <dbReference type="EMBL" id="EEQ85571.2"/>
    </source>
</evidence>
<evidence type="ECO:0000313" key="3">
    <source>
        <dbReference type="Proteomes" id="UP000002039"/>
    </source>
</evidence>
<dbReference type="EMBL" id="EQ999984">
    <property type="protein sequence ID" value="EEQ85571.2"/>
    <property type="molecule type" value="Genomic_DNA"/>
</dbReference>
<dbReference type="Proteomes" id="UP000002039">
    <property type="component" value="Unassembled WGS sequence"/>
</dbReference>
<name>A0ABP2EPT9_AJEDR</name>
<reference evidence="3" key="1">
    <citation type="journal article" date="2015" name="PLoS Genet.">
        <title>The dynamic genome and transcriptome of the human fungal pathogen Blastomyces and close relative Emmonsia.</title>
        <authorList>
            <person name="Munoz J.F."/>
            <person name="Gauthier G.M."/>
            <person name="Desjardins C.A."/>
            <person name="Gallo J.E."/>
            <person name="Holder J."/>
            <person name="Sullivan T.D."/>
            <person name="Marty A.J."/>
            <person name="Carmen J.C."/>
            <person name="Chen Z."/>
            <person name="Ding L."/>
            <person name="Gujja S."/>
            <person name="Magrini V."/>
            <person name="Misas E."/>
            <person name="Mitreva M."/>
            <person name="Priest M."/>
            <person name="Saif S."/>
            <person name="Whiston E.A."/>
            <person name="Young S."/>
            <person name="Zeng Q."/>
            <person name="Goldman W.E."/>
            <person name="Mardis E.R."/>
            <person name="Taylor J.W."/>
            <person name="McEwen J.G."/>
            <person name="Clay O.K."/>
            <person name="Klein B.S."/>
            <person name="Cuomo C.A."/>
        </authorList>
    </citation>
    <scope>NUCLEOTIDE SEQUENCE [LARGE SCALE GENOMIC DNA]</scope>
    <source>
        <strain evidence="3">ER-3 / ATCC MYA-2586</strain>
    </source>
</reference>
<keyword evidence="3" id="KW-1185">Reference proteome</keyword>
<sequence>MILSQKNATGTDYIMNQRPHDKTTLAFISSAITQMRTGKIGLRAYLHAINKADTNKCQCGWGPQTLVNGGTSSKDDSEDWAPGTIPGSSIHSTPSDY</sequence>
<feature type="compositionally biased region" description="Polar residues" evidence="1">
    <location>
        <begin position="86"/>
        <end position="97"/>
    </location>
</feature>
<accession>A0ABP2EPT9</accession>
<proteinExistence type="predicted"/>
<feature type="region of interest" description="Disordered" evidence="1">
    <location>
        <begin position="68"/>
        <end position="97"/>
    </location>
</feature>
<gene>
    <name evidence="2" type="ORF">BDCG_08840</name>
</gene>